<evidence type="ECO:0000259" key="2">
    <source>
        <dbReference type="Pfam" id="PF17936"/>
    </source>
</evidence>
<evidence type="ECO:0000313" key="3">
    <source>
        <dbReference type="EMBL" id="MFC5224912.1"/>
    </source>
</evidence>
<dbReference type="Pfam" id="PF17936">
    <property type="entry name" value="Big_6"/>
    <property type="match status" value="1"/>
</dbReference>
<name>A0ABW0D659_STRFI</name>
<dbReference type="RefSeq" id="WP_344643434.1">
    <property type="nucleotide sequence ID" value="NZ_BAAASS010000004.1"/>
</dbReference>
<dbReference type="InterPro" id="IPR013783">
    <property type="entry name" value="Ig-like_fold"/>
</dbReference>
<proteinExistence type="predicted"/>
<feature type="signal peptide" evidence="1">
    <location>
        <begin position="1"/>
        <end position="36"/>
    </location>
</feature>
<dbReference type="Gene3D" id="2.60.40.10">
    <property type="entry name" value="Immunoglobulins"/>
    <property type="match status" value="1"/>
</dbReference>
<evidence type="ECO:0000313" key="4">
    <source>
        <dbReference type="Proteomes" id="UP001596156"/>
    </source>
</evidence>
<dbReference type="Proteomes" id="UP001596156">
    <property type="component" value="Unassembled WGS sequence"/>
</dbReference>
<organism evidence="3 4">
    <name type="scientific">Streptomyces fimbriatus</name>
    <dbReference type="NCBI Taxonomy" id="68197"/>
    <lineage>
        <taxon>Bacteria</taxon>
        <taxon>Bacillati</taxon>
        <taxon>Actinomycetota</taxon>
        <taxon>Actinomycetes</taxon>
        <taxon>Kitasatosporales</taxon>
        <taxon>Streptomycetaceae</taxon>
        <taxon>Streptomyces</taxon>
    </lineage>
</organism>
<gene>
    <name evidence="3" type="ORF">ACFPN6_09900</name>
</gene>
<reference evidence="4" key="1">
    <citation type="journal article" date="2019" name="Int. J. Syst. Evol. Microbiol.">
        <title>The Global Catalogue of Microorganisms (GCM) 10K type strain sequencing project: providing services to taxonomists for standard genome sequencing and annotation.</title>
        <authorList>
            <consortium name="The Broad Institute Genomics Platform"/>
            <consortium name="The Broad Institute Genome Sequencing Center for Infectious Disease"/>
            <person name="Wu L."/>
            <person name="Ma J."/>
        </authorList>
    </citation>
    <scope>NUCLEOTIDE SEQUENCE [LARGE SCALE GENOMIC DNA]</scope>
    <source>
        <strain evidence="4">CCM 8479</strain>
    </source>
</reference>
<evidence type="ECO:0000256" key="1">
    <source>
        <dbReference type="SAM" id="SignalP"/>
    </source>
</evidence>
<keyword evidence="1" id="KW-0732">Signal</keyword>
<accession>A0ABW0D659</accession>
<protein>
    <submittedName>
        <fullName evidence="3">Ig-like domain-containing protein</fullName>
    </submittedName>
</protein>
<feature type="chain" id="PRO_5046713748" evidence="1">
    <location>
        <begin position="37"/>
        <end position="276"/>
    </location>
</feature>
<dbReference type="EMBL" id="JBHSKL010000011">
    <property type="protein sequence ID" value="MFC5224912.1"/>
    <property type="molecule type" value="Genomic_DNA"/>
</dbReference>
<dbReference type="InterPro" id="IPR041498">
    <property type="entry name" value="Big_6"/>
</dbReference>
<sequence length="276" mass="27448">MNRPNRSNRPNRPNRPRRTAAAVLTAAGVLAVAWPAAGPYAVADDRAATAHGARVVWGEVTIPPGREGIVEAAGFTEPLPGTGSTLTLTAPAGARVTGVLLDAPGYRGAVAADGRTAAYTATSAERPWRGGTFPFVLAVPADAVPGTRLGGCTLRLADASGVSGTTGGCQVTVGLAEPALTRPESGVPLGPRPEIAGTAHPGARVTVSGEDDGEVCTATAGPDGHWSCTPGPALPAGLGRLQATATLNGVSATSEQIQITVADAATGPSAAHPARQ</sequence>
<comment type="caution">
    <text evidence="3">The sequence shown here is derived from an EMBL/GenBank/DDBJ whole genome shotgun (WGS) entry which is preliminary data.</text>
</comment>
<keyword evidence="4" id="KW-1185">Reference proteome</keyword>
<feature type="domain" description="Bacterial Ig" evidence="2">
    <location>
        <begin position="194"/>
        <end position="263"/>
    </location>
</feature>